<feature type="transmembrane region" description="Helical" evidence="8">
    <location>
        <begin position="341"/>
        <end position="362"/>
    </location>
</feature>
<dbReference type="RefSeq" id="WP_275232172.1">
    <property type="nucleotide sequence ID" value="NZ_JARDXE010000014.1"/>
</dbReference>
<feature type="transmembrane region" description="Helical" evidence="8">
    <location>
        <begin position="97"/>
        <end position="118"/>
    </location>
</feature>
<keyword evidence="7 8" id="KW-0472">Membrane</keyword>
<reference evidence="10" key="1">
    <citation type="submission" date="2023-02" db="EMBL/GenBank/DDBJ databases">
        <title>A novel hydrolase synthesized by Rhodococcus erythropolis HQ is responsible for the detoxification of Zearalenone.</title>
        <authorList>
            <person name="Hu J."/>
            <person name="Xu J."/>
        </authorList>
    </citation>
    <scope>NUCLEOTIDE SEQUENCE</scope>
    <source>
        <strain evidence="10">HQ</strain>
    </source>
</reference>
<dbReference type="Pfam" id="PF13231">
    <property type="entry name" value="PMT_2"/>
    <property type="match status" value="1"/>
</dbReference>
<evidence type="ECO:0000256" key="5">
    <source>
        <dbReference type="ARBA" id="ARBA00022692"/>
    </source>
</evidence>
<feature type="transmembrane region" description="Helical" evidence="8">
    <location>
        <begin position="173"/>
        <end position="204"/>
    </location>
</feature>
<keyword evidence="3 10" id="KW-0328">Glycosyltransferase</keyword>
<evidence type="ECO:0000256" key="3">
    <source>
        <dbReference type="ARBA" id="ARBA00022676"/>
    </source>
</evidence>
<keyword evidence="4 10" id="KW-0808">Transferase</keyword>
<dbReference type="GO" id="GO:0005886">
    <property type="term" value="C:plasma membrane"/>
    <property type="evidence" value="ECO:0007669"/>
    <property type="project" value="UniProtKB-SubCell"/>
</dbReference>
<dbReference type="PANTHER" id="PTHR33908">
    <property type="entry name" value="MANNOSYLTRANSFERASE YKCB-RELATED"/>
    <property type="match status" value="1"/>
</dbReference>
<comment type="caution">
    <text evidence="10">The sequence shown here is derived from an EMBL/GenBank/DDBJ whole genome shotgun (WGS) entry which is preliminary data.</text>
</comment>
<keyword evidence="6 8" id="KW-1133">Transmembrane helix</keyword>
<feature type="transmembrane region" description="Helical" evidence="8">
    <location>
        <begin position="36"/>
        <end position="56"/>
    </location>
</feature>
<keyword evidence="5 8" id="KW-0812">Transmembrane</keyword>
<protein>
    <submittedName>
        <fullName evidence="10">Glycosyltransferase family 39 protein</fullName>
        <ecNumber evidence="10">2.4.-.-</ecNumber>
    </submittedName>
</protein>
<evidence type="ECO:0000256" key="4">
    <source>
        <dbReference type="ARBA" id="ARBA00022679"/>
    </source>
</evidence>
<dbReference type="InterPro" id="IPR050297">
    <property type="entry name" value="LipidA_mod_glycosyltrf_83"/>
</dbReference>
<evidence type="ECO:0000256" key="1">
    <source>
        <dbReference type="ARBA" id="ARBA00004651"/>
    </source>
</evidence>
<dbReference type="EMBL" id="JARDXE010000014">
    <property type="protein sequence ID" value="MDE8647607.1"/>
    <property type="molecule type" value="Genomic_DNA"/>
</dbReference>
<evidence type="ECO:0000256" key="2">
    <source>
        <dbReference type="ARBA" id="ARBA00022475"/>
    </source>
</evidence>
<evidence type="ECO:0000313" key="11">
    <source>
        <dbReference type="Proteomes" id="UP001217325"/>
    </source>
</evidence>
<proteinExistence type="predicted"/>
<feature type="domain" description="Glycosyltransferase RgtA/B/C/D-like" evidence="9">
    <location>
        <begin position="76"/>
        <end position="234"/>
    </location>
</feature>
<dbReference type="GO" id="GO:0016763">
    <property type="term" value="F:pentosyltransferase activity"/>
    <property type="evidence" value="ECO:0007669"/>
    <property type="project" value="TreeGrafter"/>
</dbReference>
<evidence type="ECO:0000259" key="9">
    <source>
        <dbReference type="Pfam" id="PF13231"/>
    </source>
</evidence>
<evidence type="ECO:0000256" key="6">
    <source>
        <dbReference type="ARBA" id="ARBA00022989"/>
    </source>
</evidence>
<dbReference type="PANTHER" id="PTHR33908:SF11">
    <property type="entry name" value="MEMBRANE PROTEIN"/>
    <property type="match status" value="1"/>
</dbReference>
<comment type="subcellular location">
    <subcellularLocation>
        <location evidence="1">Cell membrane</location>
        <topology evidence="1">Multi-pass membrane protein</topology>
    </subcellularLocation>
</comment>
<gene>
    <name evidence="10" type="ORF">PXH69_21770</name>
</gene>
<organism evidence="10 11">
    <name type="scientific">Rhodococcus qingshengii</name>
    <dbReference type="NCBI Taxonomy" id="334542"/>
    <lineage>
        <taxon>Bacteria</taxon>
        <taxon>Bacillati</taxon>
        <taxon>Actinomycetota</taxon>
        <taxon>Actinomycetes</taxon>
        <taxon>Mycobacteriales</taxon>
        <taxon>Nocardiaceae</taxon>
        <taxon>Rhodococcus</taxon>
        <taxon>Rhodococcus erythropolis group</taxon>
    </lineage>
</organism>
<sequence length="508" mass="55243">MTSVPQSQIALTTPAGTDNATELDQPSIAPFARGPVLAITAAVSVVLVVISGRVGYFGDELYFLVAGRNLDWSYADQGPIVPLLAHLMDTIFPGSMAGLRIPATLLCAAGIVAAAFVARELGGDRKAQTLTAAAYALSAMAGSHTLNTGTVDMLMWTLVTLLLVRWVRLREDWLLIALGVTTAVALQNKWLIVAFWAVTAVSVLAVGPRDLLRRPALWIGAAIAALTTLPALIWQITHGWPQLSVADAIPKDGFMNYRLVFVPLAVTSAGILFGVALVCFGLWRLLRSPHLQPYRFLAWTFLGLAALFLIFGGRSGYMAGMFTVCWAAGAVELQRRPPRRGFGWMFGTTSIVISALIALTWLPVLPSSWTTPATPNTLMMSGLPEVADVIADAYHSLPPEARENSAVVSEWYWDAALVNRYGPERGLPDAYSPHRGMWDFGPPSAETQNVLFIDSDPDYLRQYFANVQPLTSITSGGMANLFSEPIPVWLCSGPLQPWSQMWTEMRHF</sequence>
<dbReference type="EC" id="2.4.-.-" evidence="10"/>
<evidence type="ECO:0000313" key="10">
    <source>
        <dbReference type="EMBL" id="MDE8647607.1"/>
    </source>
</evidence>
<dbReference type="AlphaFoldDB" id="A0AAW6LR04"/>
<feature type="transmembrane region" description="Helical" evidence="8">
    <location>
        <begin position="294"/>
        <end position="311"/>
    </location>
</feature>
<dbReference type="Proteomes" id="UP001217325">
    <property type="component" value="Unassembled WGS sequence"/>
</dbReference>
<evidence type="ECO:0000256" key="7">
    <source>
        <dbReference type="ARBA" id="ARBA00023136"/>
    </source>
</evidence>
<keyword evidence="2" id="KW-1003">Cell membrane</keyword>
<feature type="transmembrane region" description="Helical" evidence="8">
    <location>
        <begin position="216"/>
        <end position="237"/>
    </location>
</feature>
<dbReference type="GO" id="GO:0009103">
    <property type="term" value="P:lipopolysaccharide biosynthetic process"/>
    <property type="evidence" value="ECO:0007669"/>
    <property type="project" value="UniProtKB-ARBA"/>
</dbReference>
<accession>A0AAW6LR04</accession>
<name>A0AAW6LR04_RHOSG</name>
<evidence type="ECO:0000256" key="8">
    <source>
        <dbReference type="SAM" id="Phobius"/>
    </source>
</evidence>
<dbReference type="InterPro" id="IPR038731">
    <property type="entry name" value="RgtA/B/C-like"/>
</dbReference>
<feature type="transmembrane region" description="Helical" evidence="8">
    <location>
        <begin position="257"/>
        <end position="282"/>
    </location>
</feature>